<sequence length="96" mass="10218">MKPTGFVNWSSALIVVVVVVVIVVIACRPIHSHCLRRRLLHEDHDDHDDADDADDDEHEDDQDGVGVGDGGGGVVFGVGTYARAPTPKNPPLIGAI</sequence>
<feature type="compositionally biased region" description="Acidic residues" evidence="1">
    <location>
        <begin position="45"/>
        <end position="63"/>
    </location>
</feature>
<organism evidence="3">
    <name type="scientific">Haemonchus contortus</name>
    <name type="common">Barber pole worm</name>
    <dbReference type="NCBI Taxonomy" id="6289"/>
    <lineage>
        <taxon>Eukaryota</taxon>
        <taxon>Metazoa</taxon>
        <taxon>Ecdysozoa</taxon>
        <taxon>Nematoda</taxon>
        <taxon>Chromadorea</taxon>
        <taxon>Rhabditida</taxon>
        <taxon>Rhabditina</taxon>
        <taxon>Rhabditomorpha</taxon>
        <taxon>Strongyloidea</taxon>
        <taxon>Trichostrongylidae</taxon>
        <taxon>Haemonchus</taxon>
    </lineage>
</organism>
<evidence type="ECO:0000256" key="2">
    <source>
        <dbReference type="SAM" id="Phobius"/>
    </source>
</evidence>
<feature type="transmembrane region" description="Helical" evidence="2">
    <location>
        <begin position="6"/>
        <end position="27"/>
    </location>
</feature>
<dbReference type="EMBL" id="CAVP010059944">
    <property type="protein sequence ID" value="CDL96203.1"/>
    <property type="molecule type" value="Genomic_DNA"/>
</dbReference>
<evidence type="ECO:0000256" key="1">
    <source>
        <dbReference type="SAM" id="MobiDB-lite"/>
    </source>
</evidence>
<keyword evidence="2" id="KW-0812">Transmembrane</keyword>
<reference evidence="3" key="2">
    <citation type="submission" date="2013-05" db="EMBL/GenBank/DDBJ databases">
        <title>The genome and transcriptome of Haemonchus contortus: a key model parasite for drug and vaccine discovery.</title>
        <authorList>
            <person name="Laing R."/>
            <person name="Kikuchi T."/>
            <person name="Martinelli A."/>
            <person name="Tsai I.J."/>
            <person name="Beech R.N."/>
            <person name="Redman E."/>
            <person name="Holroyd N."/>
            <person name="Bartley D.J."/>
            <person name="Beasley H."/>
            <person name="Britton C."/>
            <person name="Curran D."/>
            <person name="Devaney E."/>
            <person name="Gilabert A."/>
            <person name="Jackson F."/>
            <person name="Hunt M."/>
            <person name="Johnston S."/>
            <person name="Kryukov I."/>
            <person name="Li K."/>
            <person name="Morrison A.A."/>
            <person name="Reid A.J."/>
            <person name="Sargison N."/>
            <person name="Saunders G."/>
            <person name="Wasmuth J.D."/>
            <person name="Wolstenholme A."/>
            <person name="Berriman M."/>
            <person name="Gilleard J.S."/>
            <person name="Cotton J.A."/>
        </authorList>
    </citation>
    <scope>NUCLEOTIDE SEQUENCE [LARGE SCALE GENOMIC DNA]</scope>
    <source>
        <strain evidence="3">ISE/inbred ISE</strain>
    </source>
</reference>
<evidence type="ECO:0000313" key="5">
    <source>
        <dbReference type="WBParaSite" id="HCON_00092390-00001"/>
    </source>
</evidence>
<protein>
    <submittedName>
        <fullName evidence="5">Secreted protein</fullName>
    </submittedName>
</protein>
<dbReference type="OMA" id="IHSHCLR"/>
<reference evidence="5" key="3">
    <citation type="submission" date="2020-12" db="UniProtKB">
        <authorList>
            <consortium name="WormBaseParasite"/>
        </authorList>
    </citation>
    <scope>IDENTIFICATION</scope>
    <source>
        <strain evidence="5">MHco3</strain>
    </source>
</reference>
<reference evidence="3" key="1">
    <citation type="submission" date="2013-03" db="EMBL/GenBank/DDBJ databases">
        <authorList>
            <person name="Aslett M."/>
        </authorList>
    </citation>
    <scope>NUCLEOTIDE SEQUENCE [LARGE SCALE GENOMIC DNA]</scope>
    <source>
        <strain evidence="3">ISE/inbred ISE</strain>
    </source>
</reference>
<accession>W6NFT2</accession>
<evidence type="ECO:0000313" key="3">
    <source>
        <dbReference type="EMBL" id="CDL96203.1"/>
    </source>
</evidence>
<dbReference type="Proteomes" id="UP000025227">
    <property type="component" value="Unplaced"/>
</dbReference>
<keyword evidence="2" id="KW-1133">Transmembrane helix</keyword>
<dbReference type="AlphaFoldDB" id="W6NFT2"/>
<dbReference type="PROSITE" id="PS51257">
    <property type="entry name" value="PROKAR_LIPOPROTEIN"/>
    <property type="match status" value="1"/>
</dbReference>
<evidence type="ECO:0000313" key="4">
    <source>
        <dbReference type="Proteomes" id="UP000025227"/>
    </source>
</evidence>
<dbReference type="WBParaSite" id="HCON_00092390-00001">
    <property type="protein sequence ID" value="HCON_00092390-00001"/>
    <property type="gene ID" value="HCON_00092390"/>
</dbReference>
<keyword evidence="4" id="KW-1185">Reference proteome</keyword>
<proteinExistence type="predicted"/>
<keyword evidence="2" id="KW-0472">Membrane</keyword>
<feature type="region of interest" description="Disordered" evidence="1">
    <location>
        <begin position="44"/>
        <end position="72"/>
    </location>
</feature>
<name>W6NFT2_HAECO</name>
<gene>
    <name evidence="3" type="ORF">HCOI_01728800</name>
</gene>